<dbReference type="EMBL" id="JABSTQ010000560">
    <property type="protein sequence ID" value="KAG0445318.1"/>
    <property type="molecule type" value="Genomic_DNA"/>
</dbReference>
<proteinExistence type="predicted"/>
<organism evidence="1 2">
    <name type="scientific">Ixodes persulcatus</name>
    <name type="common">Taiga tick</name>
    <dbReference type="NCBI Taxonomy" id="34615"/>
    <lineage>
        <taxon>Eukaryota</taxon>
        <taxon>Metazoa</taxon>
        <taxon>Ecdysozoa</taxon>
        <taxon>Arthropoda</taxon>
        <taxon>Chelicerata</taxon>
        <taxon>Arachnida</taxon>
        <taxon>Acari</taxon>
        <taxon>Parasitiformes</taxon>
        <taxon>Ixodida</taxon>
        <taxon>Ixodoidea</taxon>
        <taxon>Ixodidae</taxon>
        <taxon>Ixodinae</taxon>
        <taxon>Ixodes</taxon>
    </lineage>
</organism>
<sequence length="115" mass="13280">MGGQPRVMGRMGRRTYKCPYCGRVFHRSSTDLQKHMWIHEGVKPFQCPDCPYQCRSRNNLNVHRLTHSNDKPHLCDQCGKGYKSKAALRLHTRYGRRALLDRATKLSLQLGIVGK</sequence>
<reference evidence="1 2" key="1">
    <citation type="journal article" date="2020" name="Cell">
        <title>Large-Scale Comparative Analyses of Tick Genomes Elucidate Their Genetic Diversity and Vector Capacities.</title>
        <authorList>
            <consortium name="Tick Genome and Microbiome Consortium (TIGMIC)"/>
            <person name="Jia N."/>
            <person name="Wang J."/>
            <person name="Shi W."/>
            <person name="Du L."/>
            <person name="Sun Y."/>
            <person name="Zhan W."/>
            <person name="Jiang J.F."/>
            <person name="Wang Q."/>
            <person name="Zhang B."/>
            <person name="Ji P."/>
            <person name="Bell-Sakyi L."/>
            <person name="Cui X.M."/>
            <person name="Yuan T.T."/>
            <person name="Jiang B.G."/>
            <person name="Yang W.F."/>
            <person name="Lam T.T."/>
            <person name="Chang Q.C."/>
            <person name="Ding S.J."/>
            <person name="Wang X.J."/>
            <person name="Zhu J.G."/>
            <person name="Ruan X.D."/>
            <person name="Zhao L."/>
            <person name="Wei J.T."/>
            <person name="Ye R.Z."/>
            <person name="Que T.C."/>
            <person name="Du C.H."/>
            <person name="Zhou Y.H."/>
            <person name="Cheng J.X."/>
            <person name="Dai P.F."/>
            <person name="Guo W.B."/>
            <person name="Han X.H."/>
            <person name="Huang E.J."/>
            <person name="Li L.F."/>
            <person name="Wei W."/>
            <person name="Gao Y.C."/>
            <person name="Liu J.Z."/>
            <person name="Shao H.Z."/>
            <person name="Wang X."/>
            <person name="Wang C.C."/>
            <person name="Yang T.C."/>
            <person name="Huo Q.B."/>
            <person name="Li W."/>
            <person name="Chen H.Y."/>
            <person name="Chen S.E."/>
            <person name="Zhou L.G."/>
            <person name="Ni X.B."/>
            <person name="Tian J.H."/>
            <person name="Sheng Y."/>
            <person name="Liu T."/>
            <person name="Pan Y.S."/>
            <person name="Xia L.Y."/>
            <person name="Li J."/>
            <person name="Zhao F."/>
            <person name="Cao W.C."/>
        </authorList>
    </citation>
    <scope>NUCLEOTIDE SEQUENCE [LARGE SCALE GENOMIC DNA]</scope>
    <source>
        <strain evidence="1">Iper-2018</strain>
    </source>
</reference>
<protein>
    <submittedName>
        <fullName evidence="1">Uncharacterized protein</fullName>
    </submittedName>
</protein>
<dbReference type="Proteomes" id="UP000805193">
    <property type="component" value="Unassembled WGS sequence"/>
</dbReference>
<evidence type="ECO:0000313" key="2">
    <source>
        <dbReference type="Proteomes" id="UP000805193"/>
    </source>
</evidence>
<comment type="caution">
    <text evidence="1">The sequence shown here is derived from an EMBL/GenBank/DDBJ whole genome shotgun (WGS) entry which is preliminary data.</text>
</comment>
<gene>
    <name evidence="1" type="ORF">HPB47_016810</name>
</gene>
<keyword evidence="2" id="KW-1185">Reference proteome</keyword>
<name>A0AC60R378_IXOPE</name>
<evidence type="ECO:0000313" key="1">
    <source>
        <dbReference type="EMBL" id="KAG0445318.1"/>
    </source>
</evidence>
<accession>A0AC60R378</accession>